<protein>
    <recommendedName>
        <fullName evidence="1">Calcineurin-like phosphoesterase domain-containing protein</fullName>
    </recommendedName>
</protein>
<name>A0A919PTV1_9ACTN</name>
<dbReference type="Pfam" id="PF00149">
    <property type="entry name" value="Metallophos"/>
    <property type="match status" value="1"/>
</dbReference>
<evidence type="ECO:0000313" key="2">
    <source>
        <dbReference type="EMBL" id="GIG49607.1"/>
    </source>
</evidence>
<dbReference type="Gene3D" id="3.60.21.10">
    <property type="match status" value="1"/>
</dbReference>
<organism evidence="2 3">
    <name type="scientific">Dactylosporangium siamense</name>
    <dbReference type="NCBI Taxonomy" id="685454"/>
    <lineage>
        <taxon>Bacteria</taxon>
        <taxon>Bacillati</taxon>
        <taxon>Actinomycetota</taxon>
        <taxon>Actinomycetes</taxon>
        <taxon>Micromonosporales</taxon>
        <taxon>Micromonosporaceae</taxon>
        <taxon>Dactylosporangium</taxon>
    </lineage>
</organism>
<dbReference type="EMBL" id="BONQ01000122">
    <property type="protein sequence ID" value="GIG49607.1"/>
    <property type="molecule type" value="Genomic_DNA"/>
</dbReference>
<comment type="caution">
    <text evidence="2">The sequence shown here is derived from an EMBL/GenBank/DDBJ whole genome shotgun (WGS) entry which is preliminary data.</text>
</comment>
<dbReference type="RefSeq" id="WP_203851280.1">
    <property type="nucleotide sequence ID" value="NZ_BAAAVW010000024.1"/>
</dbReference>
<reference evidence="2" key="1">
    <citation type="submission" date="2021-01" db="EMBL/GenBank/DDBJ databases">
        <title>Whole genome shotgun sequence of Dactylosporangium siamense NBRC 106093.</title>
        <authorList>
            <person name="Komaki H."/>
            <person name="Tamura T."/>
        </authorList>
    </citation>
    <scope>NUCLEOTIDE SEQUENCE</scope>
    <source>
        <strain evidence="2">NBRC 106093</strain>
    </source>
</reference>
<dbReference type="InterPro" id="IPR004843">
    <property type="entry name" value="Calcineurin-like_PHP"/>
</dbReference>
<dbReference type="PANTHER" id="PTHR42850">
    <property type="entry name" value="METALLOPHOSPHOESTERASE"/>
    <property type="match status" value="1"/>
</dbReference>
<accession>A0A919PTV1</accession>
<sequence>MATIAIIGDVGGCALQLATALESLDAERAEGGEGGGARAAGEAGDTVVIQVGDLVDRGPDSTGVLDLVQPRIDTAPGRWIQLAGNHEAQYIGGMTFWPERLDDADAQRLRAWWLRDRMRVAAAVRTAAGEELLVTHAGLTVAAWRELGGPVTAATAADLLNTRPEPLLWADRGPLWAEHVAASWLEEHEPMPFSQVHGHSSIVDHQRRVWRCPERVRQRSTVDWVARHTTTRVSGARVIGVDPKHGRLGAPAWAPLLLPGAELL</sequence>
<dbReference type="PANTHER" id="PTHR42850:SF4">
    <property type="entry name" value="ZINC-DEPENDENT ENDOPOLYPHOSPHATASE"/>
    <property type="match status" value="1"/>
</dbReference>
<dbReference type="SUPFAM" id="SSF56300">
    <property type="entry name" value="Metallo-dependent phosphatases"/>
    <property type="match status" value="1"/>
</dbReference>
<dbReference type="GO" id="GO:0016791">
    <property type="term" value="F:phosphatase activity"/>
    <property type="evidence" value="ECO:0007669"/>
    <property type="project" value="TreeGrafter"/>
</dbReference>
<dbReference type="AlphaFoldDB" id="A0A919PTV1"/>
<keyword evidence="3" id="KW-1185">Reference proteome</keyword>
<dbReference type="InterPro" id="IPR050126">
    <property type="entry name" value="Ap4A_hydrolase"/>
</dbReference>
<proteinExistence type="predicted"/>
<gene>
    <name evidence="2" type="ORF">Dsi01nite_076480</name>
</gene>
<evidence type="ECO:0000259" key="1">
    <source>
        <dbReference type="Pfam" id="PF00149"/>
    </source>
</evidence>
<feature type="domain" description="Calcineurin-like phosphoesterase" evidence="1">
    <location>
        <begin position="3"/>
        <end position="203"/>
    </location>
</feature>
<dbReference type="GO" id="GO:0005737">
    <property type="term" value="C:cytoplasm"/>
    <property type="evidence" value="ECO:0007669"/>
    <property type="project" value="TreeGrafter"/>
</dbReference>
<dbReference type="Proteomes" id="UP000660611">
    <property type="component" value="Unassembled WGS sequence"/>
</dbReference>
<dbReference type="InterPro" id="IPR029052">
    <property type="entry name" value="Metallo-depent_PP-like"/>
</dbReference>
<evidence type="ECO:0000313" key="3">
    <source>
        <dbReference type="Proteomes" id="UP000660611"/>
    </source>
</evidence>